<dbReference type="AlphaFoldDB" id="A0A3B0SRW9"/>
<accession>A0A3B0SRW9</accession>
<evidence type="ECO:0000313" key="2">
    <source>
        <dbReference type="EMBL" id="VAV99193.1"/>
    </source>
</evidence>
<organism evidence="2">
    <name type="scientific">hydrothermal vent metagenome</name>
    <dbReference type="NCBI Taxonomy" id="652676"/>
    <lineage>
        <taxon>unclassified sequences</taxon>
        <taxon>metagenomes</taxon>
        <taxon>ecological metagenomes</taxon>
    </lineage>
</organism>
<evidence type="ECO:0000256" key="1">
    <source>
        <dbReference type="SAM" id="Phobius"/>
    </source>
</evidence>
<gene>
    <name evidence="2" type="ORF">MNBD_ALPHA06-1598</name>
</gene>
<sequence length="97" mass="10677">MIEFFLSIIEALFQGFMALVLGVFGFTWSAPEQQKEDEAVTTAIVRIQEMLMPVVLPLQLRNTAARDTKTDCAKGKTTPHTVDMPVVIAVPARPISS</sequence>
<dbReference type="EMBL" id="UOEE01000271">
    <property type="protein sequence ID" value="VAV99193.1"/>
    <property type="molecule type" value="Genomic_DNA"/>
</dbReference>
<name>A0A3B0SRW9_9ZZZZ</name>
<keyword evidence="1" id="KW-0812">Transmembrane</keyword>
<reference evidence="2" key="1">
    <citation type="submission" date="2018-06" db="EMBL/GenBank/DDBJ databases">
        <authorList>
            <person name="Zhirakovskaya E."/>
        </authorList>
    </citation>
    <scope>NUCLEOTIDE SEQUENCE</scope>
</reference>
<feature type="transmembrane region" description="Helical" evidence="1">
    <location>
        <begin position="6"/>
        <end position="28"/>
    </location>
</feature>
<protein>
    <submittedName>
        <fullName evidence="2">Uncharacterized protein</fullName>
    </submittedName>
</protein>
<keyword evidence="1" id="KW-1133">Transmembrane helix</keyword>
<keyword evidence="1" id="KW-0472">Membrane</keyword>
<proteinExistence type="predicted"/>